<dbReference type="EMBL" id="BAAAOS010000020">
    <property type="protein sequence ID" value="GAA1579917.1"/>
    <property type="molecule type" value="Genomic_DNA"/>
</dbReference>
<evidence type="ECO:0000256" key="2">
    <source>
        <dbReference type="SAM" id="SignalP"/>
    </source>
</evidence>
<sequence length="395" mass="43116">MRGRIVRLLAVAALAVTACSPSTTDRDSGASRDEAAQVELPQVAAGPREDGPSALDDMRDQRLPKPLLDPARILSGGPPPDGIPAIDEPRFTRARAVDWLADAEPVLSLTVGSETRGYPLQIMTWREIVNDTVGGRPVAVTYCPLCNSGVAFERRAAGRVLSFGTSGRLYADNLVMYDRQTESLWPQLTGQAALGILTGTTLQAIPMGAVAWRDFRTAHPDAWVLGRETGHERPYGRNPYAGYDDPTGQPLFELPSTDARLPVKERVIGVAGTREAIAVVRSRIAEKAVVELTIDGQQRILWHRPGQASALDDERIAKGRDIGTVGVFSPMAGTRRLHFVADGTGFRDRETGSQWDVLGRATGGPLKGRRLEPVRHLDTFWFAWVTFNPDTRVIR</sequence>
<reference evidence="4" key="1">
    <citation type="journal article" date="2019" name="Int. J. Syst. Evol. Microbiol.">
        <title>The Global Catalogue of Microorganisms (GCM) 10K type strain sequencing project: providing services to taxonomists for standard genome sequencing and annotation.</title>
        <authorList>
            <consortium name="The Broad Institute Genomics Platform"/>
            <consortium name="The Broad Institute Genome Sequencing Center for Infectious Disease"/>
            <person name="Wu L."/>
            <person name="Ma J."/>
        </authorList>
    </citation>
    <scope>NUCLEOTIDE SEQUENCE [LARGE SCALE GENOMIC DNA]</scope>
    <source>
        <strain evidence="4">JCM 14969</strain>
    </source>
</reference>
<name>A0ABP4PJG6_9ACTN</name>
<feature type="signal peptide" evidence="2">
    <location>
        <begin position="1"/>
        <end position="18"/>
    </location>
</feature>
<keyword evidence="4" id="KW-1185">Reference proteome</keyword>
<feature type="compositionally biased region" description="Basic and acidic residues" evidence="1">
    <location>
        <begin position="47"/>
        <end position="61"/>
    </location>
</feature>
<gene>
    <name evidence="3" type="ORF">GCM10009789_37120</name>
</gene>
<accession>A0ABP4PJG6</accession>
<organism evidence="3 4">
    <name type="scientific">Kribbella sancticallisti</name>
    <dbReference type="NCBI Taxonomy" id="460087"/>
    <lineage>
        <taxon>Bacteria</taxon>
        <taxon>Bacillati</taxon>
        <taxon>Actinomycetota</taxon>
        <taxon>Actinomycetes</taxon>
        <taxon>Propionibacteriales</taxon>
        <taxon>Kribbellaceae</taxon>
        <taxon>Kribbella</taxon>
    </lineage>
</organism>
<feature type="region of interest" description="Disordered" evidence="1">
    <location>
        <begin position="20"/>
        <end position="61"/>
    </location>
</feature>
<keyword evidence="2" id="KW-0732">Signal</keyword>
<evidence type="ECO:0000313" key="3">
    <source>
        <dbReference type="EMBL" id="GAA1579917.1"/>
    </source>
</evidence>
<evidence type="ECO:0000313" key="4">
    <source>
        <dbReference type="Proteomes" id="UP001500393"/>
    </source>
</evidence>
<feature type="compositionally biased region" description="Basic and acidic residues" evidence="1">
    <location>
        <begin position="24"/>
        <end position="35"/>
    </location>
</feature>
<feature type="chain" id="PRO_5047123548" evidence="2">
    <location>
        <begin position="19"/>
        <end position="395"/>
    </location>
</feature>
<dbReference type="Pfam" id="PF11376">
    <property type="entry name" value="DUF3179"/>
    <property type="match status" value="1"/>
</dbReference>
<comment type="caution">
    <text evidence="3">The sequence shown here is derived from an EMBL/GenBank/DDBJ whole genome shotgun (WGS) entry which is preliminary data.</text>
</comment>
<dbReference type="RefSeq" id="WP_344215463.1">
    <property type="nucleotide sequence ID" value="NZ_BAAAOS010000020.1"/>
</dbReference>
<protein>
    <submittedName>
        <fullName evidence="3">DUF3179 domain-containing protein</fullName>
    </submittedName>
</protein>
<dbReference type="InterPro" id="IPR021516">
    <property type="entry name" value="DUF3179"/>
</dbReference>
<dbReference type="PROSITE" id="PS51257">
    <property type="entry name" value="PROKAR_LIPOPROTEIN"/>
    <property type="match status" value="1"/>
</dbReference>
<dbReference type="Proteomes" id="UP001500393">
    <property type="component" value="Unassembled WGS sequence"/>
</dbReference>
<evidence type="ECO:0000256" key="1">
    <source>
        <dbReference type="SAM" id="MobiDB-lite"/>
    </source>
</evidence>
<proteinExistence type="predicted"/>